<feature type="region of interest" description="Disordered" evidence="8">
    <location>
        <begin position="467"/>
        <end position="493"/>
    </location>
</feature>
<dbReference type="GO" id="GO:0005509">
    <property type="term" value="F:calcium ion binding"/>
    <property type="evidence" value="ECO:0007669"/>
    <property type="project" value="InterPro"/>
</dbReference>
<dbReference type="Proteomes" id="UP000245771">
    <property type="component" value="Unassembled WGS sequence"/>
</dbReference>
<dbReference type="GeneID" id="37019208"/>
<dbReference type="Gene3D" id="2.60.40.150">
    <property type="entry name" value="C2 domain"/>
    <property type="match status" value="1"/>
</dbReference>
<dbReference type="SUPFAM" id="SSF49562">
    <property type="entry name" value="C2 domain (Calcium/lipid-binding domain, CaLB)"/>
    <property type="match status" value="1"/>
</dbReference>
<dbReference type="Pfam" id="PF00387">
    <property type="entry name" value="PI-PLC-Y"/>
    <property type="match status" value="1"/>
</dbReference>
<dbReference type="PANTHER" id="PTHR10336:SF36">
    <property type="entry name" value="1-PHOSPHATIDYLINOSITOL 4,5-BISPHOSPHATE PHOSPHODIESTERASE BETA-4"/>
    <property type="match status" value="1"/>
</dbReference>
<dbReference type="GO" id="GO:0016042">
    <property type="term" value="P:lipid catabolic process"/>
    <property type="evidence" value="ECO:0007669"/>
    <property type="project" value="UniProtKB-KW"/>
</dbReference>
<dbReference type="InterPro" id="IPR001711">
    <property type="entry name" value="PLipase_C_Pinositol-sp_Y"/>
</dbReference>
<evidence type="ECO:0000259" key="9">
    <source>
        <dbReference type="PROSITE" id="PS50004"/>
    </source>
</evidence>
<name>A0A316V3D1_9BASI</name>
<keyword evidence="13" id="KW-1185">Reference proteome</keyword>
<dbReference type="OrthoDB" id="269822at2759"/>
<dbReference type="InterPro" id="IPR035892">
    <property type="entry name" value="C2_domain_sf"/>
</dbReference>
<reference evidence="12 13" key="1">
    <citation type="journal article" date="2018" name="Mol. Biol. Evol.">
        <title>Broad Genomic Sampling Reveals a Smut Pathogenic Ancestry of the Fungal Clade Ustilaginomycotina.</title>
        <authorList>
            <person name="Kijpornyongpan T."/>
            <person name="Mondo S.J."/>
            <person name="Barry K."/>
            <person name="Sandor L."/>
            <person name="Lee J."/>
            <person name="Lipzen A."/>
            <person name="Pangilinan J."/>
            <person name="LaButti K."/>
            <person name="Hainaut M."/>
            <person name="Henrissat B."/>
            <person name="Grigoriev I.V."/>
            <person name="Spatafora J.W."/>
            <person name="Aime M.C."/>
        </authorList>
    </citation>
    <scope>NUCLEOTIDE SEQUENCE [LARGE SCALE GENOMIC DNA]</scope>
    <source>
        <strain evidence="12 13">MCA 3882</strain>
    </source>
</reference>
<dbReference type="SMART" id="SM00149">
    <property type="entry name" value="PLCYc"/>
    <property type="match status" value="1"/>
</dbReference>
<dbReference type="FunCoup" id="A0A316V3D1">
    <property type="interactions" value="112"/>
</dbReference>
<sequence length="838" mass="94610">MLKVTSRKVMQRVVRIDADAGQILWDSKKNNRVNLESIREVRSGSAARSYRTSLSIAAAHEQHWISIIYQANSIYKALHLIALSDASLDRWYTTLQAVQNERKLLASCVDMSERRQSIWLRQQFKGADTSKDARLDFGETVRLCRRLGIMSNREDLRKRFDEADKEGLGYLDFAKFQHFVAFLKRRVEVEEIFNRLADTMVKVISQTAFFAFLRNEQGHLGINSQAMVDTYRRFRTTVSSTEEGISYDGFLAFLMSKTAEALIAISGQVSVTQDMNRPLPEYYISSSHNTYLVKGQLTGESTAEGYIRALMQGARSVELDCWDGPGNEPVVTHGHTLTSKVPLRDVIQAIGKYAFVASPYPLILSLEVHTDLVQQDAIAEILRTVLGDKLLQYPLEGHSNSTLPSPQELIGKILVKAKNILLNKKPEEPEKFEMVIKDKNVTSTTDTTTESESDGLLHNARDLVRSVTQKGRRLSSKGKMSDKTTANASGEKKKVMSPALASLLIYTVGVKHRGINKKEDYAIEHMISLSERTALKYARSSSNGVGHNWEDLIKHNRTHLTRIYPSMNTFARLNYSANFLPNIFWRLGCQLVALNWQTVDLGLEMNQAMFMRNGRSGYVLKPEALRKKEKYSLSDPLNQKDQAENTKSVTFVTVTITLISAQQLPRYRHKKGNESDGQEKEADMTVLDPFISLAVIVPDTPSFSVSPNSTNKTSSAISSTESVRSDKEARTSTVWQNGFNPIWNETLSFRIRLPTNTSSGSTDLRNSVRGLLDLCFIRFEVRNETKRDQIDDVPCLATFMISLGALEQGYHHVPLYDTSMTQHLFSTLFVHTKLQIDE</sequence>
<feature type="domain" description="C2" evidence="9">
    <location>
        <begin position="634"/>
        <end position="817"/>
    </location>
</feature>
<dbReference type="CDD" id="cd08558">
    <property type="entry name" value="PI-PLCc_eukaryota"/>
    <property type="match status" value="1"/>
</dbReference>
<evidence type="ECO:0000256" key="1">
    <source>
        <dbReference type="ARBA" id="ARBA00001913"/>
    </source>
</evidence>
<dbReference type="SUPFAM" id="SSF47473">
    <property type="entry name" value="EF-hand"/>
    <property type="match status" value="1"/>
</dbReference>
<dbReference type="Pfam" id="PF00388">
    <property type="entry name" value="PI-PLC-X"/>
    <property type="match status" value="1"/>
</dbReference>
<dbReference type="SUPFAM" id="SSF50729">
    <property type="entry name" value="PH domain-like"/>
    <property type="match status" value="1"/>
</dbReference>
<dbReference type="InterPro" id="IPR002048">
    <property type="entry name" value="EF_hand_dom"/>
</dbReference>
<evidence type="ECO:0000256" key="3">
    <source>
        <dbReference type="ARBA" id="ARBA00022801"/>
    </source>
</evidence>
<evidence type="ECO:0000313" key="13">
    <source>
        <dbReference type="Proteomes" id="UP000245771"/>
    </source>
</evidence>
<organism evidence="12 13">
    <name type="scientific">Meira miltonrushii</name>
    <dbReference type="NCBI Taxonomy" id="1280837"/>
    <lineage>
        <taxon>Eukaryota</taxon>
        <taxon>Fungi</taxon>
        <taxon>Dikarya</taxon>
        <taxon>Basidiomycota</taxon>
        <taxon>Ustilaginomycotina</taxon>
        <taxon>Exobasidiomycetes</taxon>
        <taxon>Exobasidiales</taxon>
        <taxon>Brachybasidiaceae</taxon>
        <taxon>Meira</taxon>
    </lineage>
</organism>
<dbReference type="Gene3D" id="2.30.29.30">
    <property type="entry name" value="Pleckstrin-homology domain (PH domain)/Phosphotyrosine-binding domain (PTB)"/>
    <property type="match status" value="1"/>
</dbReference>
<evidence type="ECO:0000256" key="6">
    <source>
        <dbReference type="ARBA" id="ARBA00023224"/>
    </source>
</evidence>
<evidence type="ECO:0000313" key="12">
    <source>
        <dbReference type="EMBL" id="PWN32040.1"/>
    </source>
</evidence>
<gene>
    <name evidence="12" type="ORF">FA14DRAFT_150181</name>
</gene>
<evidence type="ECO:0000259" key="11">
    <source>
        <dbReference type="PROSITE" id="PS50222"/>
    </source>
</evidence>
<dbReference type="PANTHER" id="PTHR10336">
    <property type="entry name" value="PHOSPHOINOSITIDE-SPECIFIC PHOSPHOLIPASE C FAMILY PROTEIN"/>
    <property type="match status" value="1"/>
</dbReference>
<comment type="catalytic activity">
    <reaction evidence="7">
        <text>a 1,2-diacyl-sn-glycero-3-phospho-(1D-myo-inositol-4,5-bisphosphate) + H2O = 1D-myo-inositol 1,4,5-trisphosphate + a 1,2-diacyl-sn-glycerol + H(+)</text>
        <dbReference type="Rhea" id="RHEA:33179"/>
        <dbReference type="ChEBI" id="CHEBI:15377"/>
        <dbReference type="ChEBI" id="CHEBI:15378"/>
        <dbReference type="ChEBI" id="CHEBI:17815"/>
        <dbReference type="ChEBI" id="CHEBI:58456"/>
        <dbReference type="ChEBI" id="CHEBI:203600"/>
        <dbReference type="EC" id="3.1.4.11"/>
    </reaction>
</comment>
<dbReference type="GO" id="GO:0051209">
    <property type="term" value="P:release of sequestered calcium ion into cytosol"/>
    <property type="evidence" value="ECO:0007669"/>
    <property type="project" value="TreeGrafter"/>
</dbReference>
<dbReference type="EC" id="3.1.4.11" evidence="2 7"/>
<proteinExistence type="predicted"/>
<keyword evidence="3 7" id="KW-0378">Hydrolase</keyword>
<evidence type="ECO:0000256" key="4">
    <source>
        <dbReference type="ARBA" id="ARBA00022963"/>
    </source>
</evidence>
<dbReference type="InterPro" id="IPR015359">
    <property type="entry name" value="PLC_EF-hand-like"/>
</dbReference>
<dbReference type="EMBL" id="KZ819606">
    <property type="protein sequence ID" value="PWN32040.1"/>
    <property type="molecule type" value="Genomic_DNA"/>
</dbReference>
<feature type="domain" description="EF-hand" evidence="11">
    <location>
        <begin position="151"/>
        <end position="186"/>
    </location>
</feature>
<dbReference type="AlphaFoldDB" id="A0A316V3D1"/>
<dbReference type="InParanoid" id="A0A316V3D1"/>
<dbReference type="RefSeq" id="XP_025352342.1">
    <property type="nucleotide sequence ID" value="XM_025497427.1"/>
</dbReference>
<dbReference type="InterPro" id="IPR011992">
    <property type="entry name" value="EF-hand-dom_pair"/>
</dbReference>
<dbReference type="Gene3D" id="3.20.20.190">
    <property type="entry name" value="Phosphatidylinositol (PI) phosphodiesterase"/>
    <property type="match status" value="1"/>
</dbReference>
<evidence type="ECO:0000256" key="5">
    <source>
        <dbReference type="ARBA" id="ARBA00023098"/>
    </source>
</evidence>
<dbReference type="GO" id="GO:0048015">
    <property type="term" value="P:phosphatidylinositol-mediated signaling"/>
    <property type="evidence" value="ECO:0007669"/>
    <property type="project" value="TreeGrafter"/>
</dbReference>
<evidence type="ECO:0000256" key="7">
    <source>
        <dbReference type="RuleBase" id="RU361133"/>
    </source>
</evidence>
<dbReference type="InterPro" id="IPR001192">
    <property type="entry name" value="PI-PLC_fam"/>
</dbReference>
<evidence type="ECO:0000256" key="2">
    <source>
        <dbReference type="ARBA" id="ARBA00012368"/>
    </source>
</evidence>
<dbReference type="PROSITE" id="PS50222">
    <property type="entry name" value="EF_HAND_2"/>
    <property type="match status" value="1"/>
</dbReference>
<dbReference type="GO" id="GO:0004435">
    <property type="term" value="F:phosphatidylinositol-4,5-bisphosphate phospholipase C activity"/>
    <property type="evidence" value="ECO:0007669"/>
    <property type="project" value="UniProtKB-EC"/>
</dbReference>
<keyword evidence="6" id="KW-0807">Transducer</keyword>
<dbReference type="Gene3D" id="1.10.238.10">
    <property type="entry name" value="EF-hand"/>
    <property type="match status" value="2"/>
</dbReference>
<evidence type="ECO:0000259" key="10">
    <source>
        <dbReference type="PROSITE" id="PS50008"/>
    </source>
</evidence>
<dbReference type="PROSITE" id="PS50008">
    <property type="entry name" value="PIPLC_Y_DOMAIN"/>
    <property type="match status" value="1"/>
</dbReference>
<protein>
    <recommendedName>
        <fullName evidence="2 7">Phosphoinositide phospholipase C</fullName>
        <ecNumber evidence="2 7">3.1.4.11</ecNumber>
    </recommendedName>
</protein>
<feature type="region of interest" description="Disordered" evidence="8">
    <location>
        <begin position="704"/>
        <end position="729"/>
    </location>
</feature>
<dbReference type="InterPro" id="IPR017946">
    <property type="entry name" value="PLC-like_Pdiesterase_TIM-brl"/>
</dbReference>
<keyword evidence="5 7" id="KW-0443">Lipid metabolism</keyword>
<dbReference type="InterPro" id="IPR011993">
    <property type="entry name" value="PH-like_dom_sf"/>
</dbReference>
<feature type="compositionally biased region" description="Polar residues" evidence="8">
    <location>
        <begin position="704"/>
        <end position="722"/>
    </location>
</feature>
<dbReference type="STRING" id="1280837.A0A316V3D1"/>
<dbReference type="SMART" id="SM00239">
    <property type="entry name" value="C2"/>
    <property type="match status" value="1"/>
</dbReference>
<dbReference type="InterPro" id="IPR000909">
    <property type="entry name" value="PLipase_C_PInositol-sp_X_dom"/>
</dbReference>
<dbReference type="PROSITE" id="PS50007">
    <property type="entry name" value="PIPLC_X_DOMAIN"/>
    <property type="match status" value="1"/>
</dbReference>
<dbReference type="InterPro" id="IPR000008">
    <property type="entry name" value="C2_dom"/>
</dbReference>
<evidence type="ECO:0000256" key="8">
    <source>
        <dbReference type="SAM" id="MobiDB-lite"/>
    </source>
</evidence>
<comment type="cofactor">
    <cofactor evidence="1">
        <name>Ca(2+)</name>
        <dbReference type="ChEBI" id="CHEBI:29108"/>
    </cofactor>
</comment>
<feature type="domain" description="PI-PLC Y-box" evidence="10">
    <location>
        <begin position="500"/>
        <end position="626"/>
    </location>
</feature>
<dbReference type="PRINTS" id="PR00390">
    <property type="entry name" value="PHPHLIPASEC"/>
</dbReference>
<accession>A0A316V3D1</accession>
<dbReference type="Pfam" id="PF09279">
    <property type="entry name" value="EF-hand_like"/>
    <property type="match status" value="1"/>
</dbReference>
<dbReference type="PROSITE" id="PS50004">
    <property type="entry name" value="C2"/>
    <property type="match status" value="1"/>
</dbReference>
<dbReference type="SUPFAM" id="SSF51695">
    <property type="entry name" value="PLC-like phosphodiesterases"/>
    <property type="match status" value="1"/>
</dbReference>
<dbReference type="SMART" id="SM00148">
    <property type="entry name" value="PLCXc"/>
    <property type="match status" value="1"/>
</dbReference>
<keyword evidence="4 7" id="KW-0442">Lipid degradation</keyword>
<dbReference type="CDD" id="cd00275">
    <property type="entry name" value="C2_PLC_like"/>
    <property type="match status" value="1"/>
</dbReference>